<keyword evidence="3" id="KW-1185">Reference proteome</keyword>
<name>L1IC66_GUITC</name>
<evidence type="ECO:0000313" key="1">
    <source>
        <dbReference type="EMBL" id="EKX33692.1"/>
    </source>
</evidence>
<proteinExistence type="predicted"/>
<protein>
    <submittedName>
        <fullName evidence="1 2">Uncharacterized protein</fullName>
    </submittedName>
</protein>
<dbReference type="KEGG" id="gtt:GUITHDRAFT_155947"/>
<reference evidence="1 3" key="1">
    <citation type="journal article" date="2012" name="Nature">
        <title>Algal genomes reveal evolutionary mosaicism and the fate of nucleomorphs.</title>
        <authorList>
            <consortium name="DOE Joint Genome Institute"/>
            <person name="Curtis B.A."/>
            <person name="Tanifuji G."/>
            <person name="Burki F."/>
            <person name="Gruber A."/>
            <person name="Irimia M."/>
            <person name="Maruyama S."/>
            <person name="Arias M.C."/>
            <person name="Ball S.G."/>
            <person name="Gile G.H."/>
            <person name="Hirakawa Y."/>
            <person name="Hopkins J.F."/>
            <person name="Kuo A."/>
            <person name="Rensing S.A."/>
            <person name="Schmutz J."/>
            <person name="Symeonidi A."/>
            <person name="Elias M."/>
            <person name="Eveleigh R.J."/>
            <person name="Herman E.K."/>
            <person name="Klute M.J."/>
            <person name="Nakayama T."/>
            <person name="Obornik M."/>
            <person name="Reyes-Prieto A."/>
            <person name="Armbrust E.V."/>
            <person name="Aves S.J."/>
            <person name="Beiko R.G."/>
            <person name="Coutinho P."/>
            <person name="Dacks J.B."/>
            <person name="Durnford D.G."/>
            <person name="Fast N.M."/>
            <person name="Green B.R."/>
            <person name="Grisdale C.J."/>
            <person name="Hempel F."/>
            <person name="Henrissat B."/>
            <person name="Hoppner M.P."/>
            <person name="Ishida K."/>
            <person name="Kim E."/>
            <person name="Koreny L."/>
            <person name="Kroth P.G."/>
            <person name="Liu Y."/>
            <person name="Malik S.B."/>
            <person name="Maier U.G."/>
            <person name="McRose D."/>
            <person name="Mock T."/>
            <person name="Neilson J.A."/>
            <person name="Onodera N.T."/>
            <person name="Poole A.M."/>
            <person name="Pritham E.J."/>
            <person name="Richards T.A."/>
            <person name="Rocap G."/>
            <person name="Roy S.W."/>
            <person name="Sarai C."/>
            <person name="Schaack S."/>
            <person name="Shirato S."/>
            <person name="Slamovits C.H."/>
            <person name="Spencer D.F."/>
            <person name="Suzuki S."/>
            <person name="Worden A.Z."/>
            <person name="Zauner S."/>
            <person name="Barry K."/>
            <person name="Bell C."/>
            <person name="Bharti A.K."/>
            <person name="Crow J.A."/>
            <person name="Grimwood J."/>
            <person name="Kramer R."/>
            <person name="Lindquist E."/>
            <person name="Lucas S."/>
            <person name="Salamov A."/>
            <person name="McFadden G.I."/>
            <person name="Lane C.E."/>
            <person name="Keeling P.J."/>
            <person name="Gray M.W."/>
            <person name="Grigoriev I.V."/>
            <person name="Archibald J.M."/>
        </authorList>
    </citation>
    <scope>NUCLEOTIDE SEQUENCE</scope>
    <source>
        <strain evidence="1 3">CCMP2712</strain>
    </source>
</reference>
<sequence length="245" mass="28139">MSKQDRDTLRMLKAIGQSDETKWFTCSLLGRRAASPTVTIGSRVTALEHVPSPEGLQRPHSCHADIAAASVSSSKSSTWHGLDDEALRALWWQFLGENIQRRLSRARNLVEKTKTPRQEEILSRTHSSPLLHRFSSRPRDDGFKRCASESIVNPQENDGRREGFLDRYSRNLNLDMQSDHVTLEPRTRFKQKLDRQREEEQLQYRDIISMLVSAQISSRQKSVSKLNLSRKGFEVLPCEVNELLL</sequence>
<dbReference type="RefSeq" id="XP_005820672.1">
    <property type="nucleotide sequence ID" value="XM_005820615.1"/>
</dbReference>
<gene>
    <name evidence="1" type="ORF">GUITHDRAFT_155947</name>
</gene>
<dbReference type="EMBL" id="JH993132">
    <property type="protein sequence ID" value="EKX33692.1"/>
    <property type="molecule type" value="Genomic_DNA"/>
</dbReference>
<dbReference type="EnsemblProtists" id="EKX33692">
    <property type="protein sequence ID" value="EKX33692"/>
    <property type="gene ID" value="GUITHDRAFT_155947"/>
</dbReference>
<dbReference type="GeneID" id="17290445"/>
<dbReference type="Proteomes" id="UP000011087">
    <property type="component" value="Unassembled WGS sequence"/>
</dbReference>
<evidence type="ECO:0000313" key="3">
    <source>
        <dbReference type="Proteomes" id="UP000011087"/>
    </source>
</evidence>
<reference evidence="2" key="3">
    <citation type="submission" date="2015-06" db="UniProtKB">
        <authorList>
            <consortium name="EnsemblProtists"/>
        </authorList>
    </citation>
    <scope>IDENTIFICATION</scope>
</reference>
<dbReference type="PaxDb" id="55529-EKX33692"/>
<feature type="non-terminal residue" evidence="1">
    <location>
        <position position="245"/>
    </location>
</feature>
<reference evidence="3" key="2">
    <citation type="submission" date="2012-11" db="EMBL/GenBank/DDBJ databases">
        <authorList>
            <person name="Kuo A."/>
            <person name="Curtis B.A."/>
            <person name="Tanifuji G."/>
            <person name="Burki F."/>
            <person name="Gruber A."/>
            <person name="Irimia M."/>
            <person name="Maruyama S."/>
            <person name="Arias M.C."/>
            <person name="Ball S.G."/>
            <person name="Gile G.H."/>
            <person name="Hirakawa Y."/>
            <person name="Hopkins J.F."/>
            <person name="Rensing S.A."/>
            <person name="Schmutz J."/>
            <person name="Symeonidi A."/>
            <person name="Elias M."/>
            <person name="Eveleigh R.J."/>
            <person name="Herman E.K."/>
            <person name="Klute M.J."/>
            <person name="Nakayama T."/>
            <person name="Obornik M."/>
            <person name="Reyes-Prieto A."/>
            <person name="Armbrust E.V."/>
            <person name="Aves S.J."/>
            <person name="Beiko R.G."/>
            <person name="Coutinho P."/>
            <person name="Dacks J.B."/>
            <person name="Durnford D.G."/>
            <person name="Fast N.M."/>
            <person name="Green B.R."/>
            <person name="Grisdale C."/>
            <person name="Hempe F."/>
            <person name="Henrissat B."/>
            <person name="Hoppner M.P."/>
            <person name="Ishida K.-I."/>
            <person name="Kim E."/>
            <person name="Koreny L."/>
            <person name="Kroth P.G."/>
            <person name="Liu Y."/>
            <person name="Malik S.-B."/>
            <person name="Maier U.G."/>
            <person name="McRose D."/>
            <person name="Mock T."/>
            <person name="Neilson J.A."/>
            <person name="Onodera N.T."/>
            <person name="Poole A.M."/>
            <person name="Pritham E.J."/>
            <person name="Richards T.A."/>
            <person name="Rocap G."/>
            <person name="Roy S.W."/>
            <person name="Sarai C."/>
            <person name="Schaack S."/>
            <person name="Shirato S."/>
            <person name="Slamovits C.H."/>
            <person name="Spencer D.F."/>
            <person name="Suzuki S."/>
            <person name="Worden A.Z."/>
            <person name="Zauner S."/>
            <person name="Barry K."/>
            <person name="Bell C."/>
            <person name="Bharti A.K."/>
            <person name="Crow J.A."/>
            <person name="Grimwood J."/>
            <person name="Kramer R."/>
            <person name="Lindquist E."/>
            <person name="Lucas S."/>
            <person name="Salamov A."/>
            <person name="McFadden G.I."/>
            <person name="Lane C.E."/>
            <person name="Keeling P.J."/>
            <person name="Gray M.W."/>
            <person name="Grigoriev I.V."/>
            <person name="Archibald J.M."/>
        </authorList>
    </citation>
    <scope>NUCLEOTIDE SEQUENCE</scope>
    <source>
        <strain evidence="3">CCMP2712</strain>
    </source>
</reference>
<organism evidence="1">
    <name type="scientific">Guillardia theta (strain CCMP2712)</name>
    <name type="common">Cryptophyte</name>
    <dbReference type="NCBI Taxonomy" id="905079"/>
    <lineage>
        <taxon>Eukaryota</taxon>
        <taxon>Cryptophyceae</taxon>
        <taxon>Pyrenomonadales</taxon>
        <taxon>Geminigeraceae</taxon>
        <taxon>Guillardia</taxon>
    </lineage>
</organism>
<accession>L1IC66</accession>
<evidence type="ECO:0000313" key="2">
    <source>
        <dbReference type="EnsemblProtists" id="EKX33692"/>
    </source>
</evidence>
<dbReference type="HOGENOM" id="CLU_1135985_0_0_1"/>
<dbReference type="AlphaFoldDB" id="L1IC66"/>